<dbReference type="EMBL" id="BFBB01000007">
    <property type="protein sequence ID" value="GBF50936.1"/>
    <property type="molecule type" value="Genomic_DNA"/>
</dbReference>
<name>A0A2P2E298_9LEPT</name>
<gene>
    <name evidence="1" type="ORF">LPTSP4_24640</name>
</gene>
<evidence type="ECO:0000313" key="1">
    <source>
        <dbReference type="EMBL" id="GBF50936.1"/>
    </source>
</evidence>
<proteinExistence type="predicted"/>
<dbReference type="AlphaFoldDB" id="A0A2P2E298"/>
<comment type="caution">
    <text evidence="1">The sequence shown here is derived from an EMBL/GenBank/DDBJ whole genome shotgun (WGS) entry which is preliminary data.</text>
</comment>
<sequence>MLIMLFILRETQKIYDYTHHFFKQNVNKQVLISSEHVNNFIYNLKNIRVYDPKTQENAETFITMHKGKNFSIICLEGSEINCQQLLQNIDPKESFRPVEKVKSLSFYNSK</sequence>
<evidence type="ECO:0000313" key="2">
    <source>
        <dbReference type="Proteomes" id="UP000245133"/>
    </source>
</evidence>
<dbReference type="Proteomes" id="UP000245133">
    <property type="component" value="Unassembled WGS sequence"/>
</dbReference>
<protein>
    <submittedName>
        <fullName evidence="1">Uncharacterized protein</fullName>
    </submittedName>
</protein>
<keyword evidence="2" id="KW-1185">Reference proteome</keyword>
<reference evidence="1 2" key="1">
    <citation type="submission" date="2018-02" db="EMBL/GenBank/DDBJ databases">
        <title>Novel Leptospira species isolated from soil and water in Japan.</title>
        <authorList>
            <person name="Nakao R."/>
            <person name="Masuzawa T."/>
        </authorList>
    </citation>
    <scope>NUCLEOTIDE SEQUENCE [LARGE SCALE GENOMIC DNA]</scope>
    <source>
        <strain evidence="1 2">YH101</strain>
    </source>
</reference>
<organism evidence="1 2">
    <name type="scientific">Leptospira ryugenii</name>
    <dbReference type="NCBI Taxonomy" id="1917863"/>
    <lineage>
        <taxon>Bacteria</taxon>
        <taxon>Pseudomonadati</taxon>
        <taxon>Spirochaetota</taxon>
        <taxon>Spirochaetia</taxon>
        <taxon>Leptospirales</taxon>
        <taxon>Leptospiraceae</taxon>
        <taxon>Leptospira</taxon>
    </lineage>
</organism>
<accession>A0A2P2E298</accession>